<dbReference type="InterPro" id="IPR029060">
    <property type="entry name" value="PIN-like_dom_sf"/>
</dbReference>
<name>A0A975GJG4_9BACT</name>
<proteinExistence type="predicted"/>
<protein>
    <submittedName>
        <fullName evidence="1">PIN domain-containing protein</fullName>
    </submittedName>
</protein>
<gene>
    <name evidence="1" type="ORF">dnl_58990</name>
</gene>
<reference evidence="1" key="1">
    <citation type="journal article" date="2021" name="Microb. Physiol.">
        <title>Proteogenomic Insights into the Physiology of Marine, Sulfate-Reducing, Filamentous Desulfonema limicola and Desulfonema magnum.</title>
        <authorList>
            <person name="Schnaars V."/>
            <person name="Wohlbrand L."/>
            <person name="Scheve S."/>
            <person name="Hinrichs C."/>
            <person name="Reinhardt R."/>
            <person name="Rabus R."/>
        </authorList>
    </citation>
    <scope>NUCLEOTIDE SEQUENCE</scope>
    <source>
        <strain evidence="1">5ac10</strain>
    </source>
</reference>
<organism evidence="1 2">
    <name type="scientific">Desulfonema limicola</name>
    <dbReference type="NCBI Taxonomy" id="45656"/>
    <lineage>
        <taxon>Bacteria</taxon>
        <taxon>Pseudomonadati</taxon>
        <taxon>Thermodesulfobacteriota</taxon>
        <taxon>Desulfobacteria</taxon>
        <taxon>Desulfobacterales</taxon>
        <taxon>Desulfococcaceae</taxon>
        <taxon>Desulfonema</taxon>
    </lineage>
</organism>
<dbReference type="Proteomes" id="UP000663720">
    <property type="component" value="Chromosome"/>
</dbReference>
<accession>A0A975GJG4</accession>
<dbReference type="EMBL" id="CP061799">
    <property type="protein sequence ID" value="QTA83489.1"/>
    <property type="molecule type" value="Genomic_DNA"/>
</dbReference>
<keyword evidence="2" id="KW-1185">Reference proteome</keyword>
<dbReference type="SUPFAM" id="SSF88723">
    <property type="entry name" value="PIN domain-like"/>
    <property type="match status" value="1"/>
</dbReference>
<dbReference type="AlphaFoldDB" id="A0A975GJG4"/>
<dbReference type="Gene3D" id="3.40.50.1010">
    <property type="entry name" value="5'-nuclease"/>
    <property type="match status" value="1"/>
</dbReference>
<evidence type="ECO:0000313" key="2">
    <source>
        <dbReference type="Proteomes" id="UP000663720"/>
    </source>
</evidence>
<sequence length="50" mass="5643">MKSKGKMIEDFDILIASIALVNHCVIVTNNVDHFSRIDELQIENWISAIG</sequence>
<evidence type="ECO:0000313" key="1">
    <source>
        <dbReference type="EMBL" id="QTA83489.1"/>
    </source>
</evidence>
<dbReference type="KEGG" id="dli:dnl_58990"/>